<evidence type="ECO:0000313" key="3">
    <source>
        <dbReference type="Proteomes" id="UP000030103"/>
    </source>
</evidence>
<dbReference type="EMBL" id="UGTF01000002">
    <property type="protein sequence ID" value="SUB89945.1"/>
    <property type="molecule type" value="Genomic_DNA"/>
</dbReference>
<dbReference type="eggNOG" id="COG2885">
    <property type="taxonomic scope" value="Bacteria"/>
</dbReference>
<dbReference type="EMBL" id="JRFA01000015">
    <property type="protein sequence ID" value="KGN74170.1"/>
    <property type="molecule type" value="Genomic_DNA"/>
</dbReference>
<dbReference type="InterPro" id="IPR011990">
    <property type="entry name" value="TPR-like_helical_dom_sf"/>
</dbReference>
<dbReference type="Proteomes" id="UP000030103">
    <property type="component" value="Unassembled WGS sequence"/>
</dbReference>
<dbReference type="OrthoDB" id="1100173at2"/>
<dbReference type="STRING" id="28115.HQ47_05750"/>
<organism evidence="1 3">
    <name type="scientific">Porphyromonas macacae</name>
    <dbReference type="NCBI Taxonomy" id="28115"/>
    <lineage>
        <taxon>Bacteria</taxon>
        <taxon>Pseudomonadati</taxon>
        <taxon>Bacteroidota</taxon>
        <taxon>Bacteroidia</taxon>
        <taxon>Bacteroidales</taxon>
        <taxon>Porphyromonadaceae</taxon>
        <taxon>Porphyromonas</taxon>
    </lineage>
</organism>
<dbReference type="InterPro" id="IPR036737">
    <property type="entry name" value="OmpA-like_sf"/>
</dbReference>
<dbReference type="SUPFAM" id="SSF103088">
    <property type="entry name" value="OmpA-like"/>
    <property type="match status" value="1"/>
</dbReference>
<dbReference type="Gene3D" id="3.30.1330.60">
    <property type="entry name" value="OmpA-like domain"/>
    <property type="match status" value="1"/>
</dbReference>
<evidence type="ECO:0000313" key="1">
    <source>
        <dbReference type="EMBL" id="KGN74170.1"/>
    </source>
</evidence>
<dbReference type="RefSeq" id="WP_025003484.1">
    <property type="nucleotide sequence ID" value="NZ_JRFA01000015.1"/>
</dbReference>
<dbReference type="AlphaFoldDB" id="A0A0A2E9Q3"/>
<sequence length="489" mass="56100">MKLTRYISVLLLLFGSISIYAQNINLEGIRLQKEYPAHKSGRTVDVNMQVDLTEMPAIGSNLKRIVTPVLRANESQKEVVMPSFVVAGRNRYSIIRRRTSFDNNYKTVPDQTENTIIVLRKNGSSQQLHYQTTIAYEPWMKNASLIFSVEDTGCADCPLGSGEKTLTKKALYPLYEAQYKFNIIIPKGELVKNREEILNAHISFRLGKYDILPDFQNNSQELARIRAKLNELRGNEDVTFNKLDLIGYASPEGGTEFNDRLSKKRVESFAGYLSSQYLILRGRLHSEWKGADWEGLKKRVRSMSFSAKDEVLDILELPIQQRTPALKKLDNGKVYSMLLEEVYPPLRRTELIFNIQVKGFSLEKARQIIKAHPSRLSLAEVYAVAKSYPEGSKEQYEVWVIADRAFPKNVEPVINVAVLDIKAGRCREAVEKLEKRSNDSRVWGMLGLAYAYNQNWEKAEKYLQKARKNGDKEAAYNLDEMQKYIKDNF</sequence>
<gene>
    <name evidence="1" type="ORF">HQ47_05750</name>
    <name evidence="2" type="ORF">NCTC11632_02076</name>
</gene>
<reference evidence="1 3" key="1">
    <citation type="submission" date="2014-09" db="EMBL/GenBank/DDBJ databases">
        <title>Draft Genome Sequence of Porphyromonas macacae COT-192_OH2859.</title>
        <authorList>
            <person name="Wallis C."/>
            <person name="Deusch O."/>
            <person name="O'Flynn C."/>
            <person name="Davis I."/>
            <person name="Horsfall A."/>
            <person name="Kirkwood N."/>
            <person name="Harris S."/>
            <person name="Eisen J.A."/>
            <person name="Coil D.A."/>
            <person name="Darling A.E."/>
            <person name="Jospin G."/>
            <person name="Alexiev A."/>
        </authorList>
    </citation>
    <scope>NUCLEOTIDE SEQUENCE [LARGE SCALE GENOMIC DNA]</scope>
    <source>
        <strain evidence="3">COT-192 OH2859</strain>
        <strain evidence="1">COT-192_OH2859</strain>
    </source>
</reference>
<reference evidence="2 4" key="2">
    <citation type="submission" date="2018-06" db="EMBL/GenBank/DDBJ databases">
        <authorList>
            <consortium name="Pathogen Informatics"/>
            <person name="Doyle S."/>
        </authorList>
    </citation>
    <scope>NUCLEOTIDE SEQUENCE [LARGE SCALE GENOMIC DNA]</scope>
    <source>
        <strain evidence="2 4">NCTC11632</strain>
    </source>
</reference>
<evidence type="ECO:0000313" key="2">
    <source>
        <dbReference type="EMBL" id="SUB89945.1"/>
    </source>
</evidence>
<evidence type="ECO:0000313" key="4">
    <source>
        <dbReference type="Proteomes" id="UP000254156"/>
    </source>
</evidence>
<proteinExistence type="predicted"/>
<dbReference type="eggNOG" id="COG0457">
    <property type="taxonomic scope" value="Bacteria"/>
</dbReference>
<accession>A0A0A2E9Q3</accession>
<dbReference type="Gene3D" id="1.25.40.10">
    <property type="entry name" value="Tetratricopeptide repeat domain"/>
    <property type="match status" value="1"/>
</dbReference>
<keyword evidence="3" id="KW-1185">Reference proteome</keyword>
<name>A0A0A2E9Q3_9PORP</name>
<protein>
    <submittedName>
        <fullName evidence="2">Outer membrane protein and related peptidoglycan-associated (Lipo)proteins</fullName>
    </submittedName>
</protein>
<dbReference type="SUPFAM" id="SSF48452">
    <property type="entry name" value="TPR-like"/>
    <property type="match status" value="1"/>
</dbReference>
<dbReference type="Proteomes" id="UP000254156">
    <property type="component" value="Unassembled WGS sequence"/>
</dbReference>